<dbReference type="InterPro" id="IPR036682">
    <property type="entry name" value="OS_D_A10/PebIII_sf"/>
</dbReference>
<evidence type="ECO:0000313" key="2">
    <source>
        <dbReference type="EMBL" id="CAD7259893.1"/>
    </source>
</evidence>
<dbReference type="AlphaFoldDB" id="A0A7R9FY96"/>
<dbReference type="Gene3D" id="1.10.2080.10">
    <property type="entry name" value="Insect odorant-binding protein A10/Ejaculatory bulb-specific protein 3"/>
    <property type="match status" value="2"/>
</dbReference>
<accession>A0A7R9FY96</accession>
<organism evidence="2">
    <name type="scientific">Timema shepardi</name>
    <name type="common">Walking stick</name>
    <dbReference type="NCBI Taxonomy" id="629360"/>
    <lineage>
        <taxon>Eukaryota</taxon>
        <taxon>Metazoa</taxon>
        <taxon>Ecdysozoa</taxon>
        <taxon>Arthropoda</taxon>
        <taxon>Hexapoda</taxon>
        <taxon>Insecta</taxon>
        <taxon>Pterygota</taxon>
        <taxon>Neoptera</taxon>
        <taxon>Polyneoptera</taxon>
        <taxon>Phasmatodea</taxon>
        <taxon>Timematodea</taxon>
        <taxon>Timematoidea</taxon>
        <taxon>Timematidae</taxon>
        <taxon>Timema</taxon>
    </lineage>
</organism>
<dbReference type="InterPro" id="IPR005055">
    <property type="entry name" value="A10/PebIII"/>
</dbReference>
<keyword evidence="1" id="KW-0732">Signal</keyword>
<protein>
    <submittedName>
        <fullName evidence="2">Uncharacterized protein</fullName>
    </submittedName>
</protein>
<reference evidence="2" key="1">
    <citation type="submission" date="2020-11" db="EMBL/GenBank/DDBJ databases">
        <authorList>
            <person name="Tran Van P."/>
        </authorList>
    </citation>
    <scope>NUCLEOTIDE SEQUENCE</scope>
</reference>
<dbReference type="SUPFAM" id="SSF100910">
    <property type="entry name" value="Chemosensory protein Csp2"/>
    <property type="match status" value="2"/>
</dbReference>
<feature type="signal peptide" evidence="1">
    <location>
        <begin position="1"/>
        <end position="15"/>
    </location>
</feature>
<dbReference type="Pfam" id="PF03392">
    <property type="entry name" value="OS-D"/>
    <property type="match status" value="2"/>
</dbReference>
<dbReference type="PANTHER" id="PTHR11257:SF12">
    <property type="entry name" value="EJACULATORY BULB-SPECIFIC PROTEIN 3-RELATED"/>
    <property type="match status" value="1"/>
</dbReference>
<sequence>MNLCVIAVFLGLTQSEEKYATKYDNVDLDGILNNDRLLKGYVKCLMDDGPCTADAKELKANIPDALTNGCSKCSDKQREGTKKVIRHLYSNKQDIWRQLQDKYDPEHAYLTKVPREDKYSTKYDNVNLQEILESDRLRKSYLDCLLVDKAPCTPDAKLLKESIPDALTNSCSKCSDKQKDGTKQVIRFLYQKKPEEWKRLQARFDPQNTYYETYKDELKQL</sequence>
<evidence type="ECO:0000256" key="1">
    <source>
        <dbReference type="SAM" id="SignalP"/>
    </source>
</evidence>
<feature type="chain" id="PRO_5031461347" evidence="1">
    <location>
        <begin position="16"/>
        <end position="221"/>
    </location>
</feature>
<proteinExistence type="predicted"/>
<gene>
    <name evidence="2" type="ORF">TSIB3V08_LOCUS4089</name>
</gene>
<dbReference type="PANTHER" id="PTHR11257">
    <property type="entry name" value="CHEMOSENSORY PROTEIN-RELATED"/>
    <property type="match status" value="1"/>
</dbReference>
<dbReference type="EMBL" id="OC001425">
    <property type="protein sequence ID" value="CAD7259893.1"/>
    <property type="molecule type" value="Genomic_DNA"/>
</dbReference>
<name>A0A7R9FY96_TIMSH</name>